<evidence type="ECO:0000313" key="3">
    <source>
        <dbReference type="EMBL" id="MBB6174825.1"/>
    </source>
</evidence>
<dbReference type="Pfam" id="PF09851">
    <property type="entry name" value="SHOCT"/>
    <property type="match status" value="1"/>
</dbReference>
<organism evidence="3 4">
    <name type="scientific">Nocardiopsis mwathae</name>
    <dbReference type="NCBI Taxonomy" id="1472723"/>
    <lineage>
        <taxon>Bacteria</taxon>
        <taxon>Bacillati</taxon>
        <taxon>Actinomycetota</taxon>
        <taxon>Actinomycetes</taxon>
        <taxon>Streptosporangiales</taxon>
        <taxon>Nocardiopsidaceae</taxon>
        <taxon>Nocardiopsis</taxon>
    </lineage>
</organism>
<proteinExistence type="predicted"/>
<dbReference type="Proteomes" id="UP000546642">
    <property type="component" value="Unassembled WGS sequence"/>
</dbReference>
<dbReference type="Pfam" id="PF14472">
    <property type="entry name" value="DUF4429"/>
    <property type="match status" value="2"/>
</dbReference>
<feature type="domain" description="DUF4429" evidence="2">
    <location>
        <begin position="150"/>
        <end position="237"/>
    </location>
</feature>
<dbReference type="RefSeq" id="WP_184079110.1">
    <property type="nucleotide sequence ID" value="NZ_JACHDS010000001.1"/>
</dbReference>
<dbReference type="InterPro" id="IPR018649">
    <property type="entry name" value="SHOCT"/>
</dbReference>
<dbReference type="InterPro" id="IPR027860">
    <property type="entry name" value="DUF4429"/>
</dbReference>
<protein>
    <recommendedName>
        <fullName evidence="5">DUF4429 domain-containing protein</fullName>
    </recommendedName>
</protein>
<accession>A0A7W9YMR4</accession>
<reference evidence="3 4" key="1">
    <citation type="submission" date="2020-08" db="EMBL/GenBank/DDBJ databases">
        <title>Sequencing the genomes of 1000 actinobacteria strains.</title>
        <authorList>
            <person name="Klenk H.-P."/>
        </authorList>
    </citation>
    <scope>NUCLEOTIDE SEQUENCE [LARGE SCALE GENOMIC DNA]</scope>
    <source>
        <strain evidence="3 4">DSM 46659</strain>
    </source>
</reference>
<feature type="domain" description="DUF4429" evidence="2">
    <location>
        <begin position="11"/>
        <end position="106"/>
    </location>
</feature>
<keyword evidence="4" id="KW-1185">Reference proteome</keyword>
<comment type="caution">
    <text evidence="3">The sequence shown here is derived from an EMBL/GenBank/DDBJ whole genome shotgun (WGS) entry which is preliminary data.</text>
</comment>
<evidence type="ECO:0008006" key="5">
    <source>
        <dbReference type="Google" id="ProtNLM"/>
    </source>
</evidence>
<name>A0A7W9YMR4_9ACTN</name>
<evidence type="ECO:0000259" key="1">
    <source>
        <dbReference type="Pfam" id="PF09851"/>
    </source>
</evidence>
<evidence type="ECO:0000259" key="2">
    <source>
        <dbReference type="Pfam" id="PF14472"/>
    </source>
</evidence>
<sequence length="325" mass="35090">MDELRGRQATWRFDGETVFIRYATGWRVHPLLKELAQVDVPVAAIAAVEFTPGSGRGKKWQIRLRLRDRADPFAAVGAMLTEDGQPFLLAGDAKNHLVAEYYADQLAFSVDAMREREQDGGSAACPNPEKVALGLVPPPPLHIQTTEGTASFDGTSLRLGWSDGSAAKRKLQRREFELGSIRRVETTPSDGWNYGFLRVVPRDASDDSTGKPEKNLCCLLNDGKREEALSLLMAATVTAHLWAARGGEEAPALDAGANTGAAVTAGAAVAEIASGLARAVRPDGGTDTDAQVIYDRIRELGRLHAEGLLTDEEFGAKKAELLERL</sequence>
<dbReference type="EMBL" id="JACHDS010000001">
    <property type="protein sequence ID" value="MBB6174825.1"/>
    <property type="molecule type" value="Genomic_DNA"/>
</dbReference>
<feature type="domain" description="SHOCT" evidence="1">
    <location>
        <begin position="295"/>
        <end position="322"/>
    </location>
</feature>
<gene>
    <name evidence="3" type="ORF">HNR23_004885</name>
</gene>
<dbReference type="AlphaFoldDB" id="A0A7W9YMR4"/>
<evidence type="ECO:0000313" key="4">
    <source>
        <dbReference type="Proteomes" id="UP000546642"/>
    </source>
</evidence>